<reference evidence="5 6" key="1">
    <citation type="submission" date="2016-12" db="EMBL/GenBank/DDBJ databases">
        <title>Thioflexothrix psekupsii D3 genome sequencing and assembly.</title>
        <authorList>
            <person name="Fomenkov A."/>
            <person name="Vincze T."/>
            <person name="Grabovich M."/>
            <person name="Anton B.P."/>
            <person name="Dubinina G."/>
            <person name="Orlova M."/>
            <person name="Belousova E."/>
            <person name="Roberts R.J."/>
        </authorList>
    </citation>
    <scope>NUCLEOTIDE SEQUENCE [LARGE SCALE GENOMIC DNA]</scope>
    <source>
        <strain evidence="5">D3</strain>
    </source>
</reference>
<dbReference type="RefSeq" id="WP_086489567.1">
    <property type="nucleotide sequence ID" value="NZ_MSLT01000023.1"/>
</dbReference>
<organism evidence="5 6">
    <name type="scientific">Thioflexithrix psekupsensis</name>
    <dbReference type="NCBI Taxonomy" id="1570016"/>
    <lineage>
        <taxon>Bacteria</taxon>
        <taxon>Pseudomonadati</taxon>
        <taxon>Pseudomonadota</taxon>
        <taxon>Gammaproteobacteria</taxon>
        <taxon>Thiotrichales</taxon>
        <taxon>Thioflexithrix</taxon>
    </lineage>
</organism>
<keyword evidence="6" id="KW-1185">Reference proteome</keyword>
<keyword evidence="3" id="KW-0812">Transmembrane</keyword>
<protein>
    <recommendedName>
        <fullName evidence="4">Sulfatase-modifying factor enzyme-like domain-containing protein</fullName>
    </recommendedName>
</protein>
<feature type="transmembrane region" description="Helical" evidence="3">
    <location>
        <begin position="229"/>
        <end position="257"/>
    </location>
</feature>
<dbReference type="EMBL" id="MSLT01000023">
    <property type="protein sequence ID" value="OUD12608.1"/>
    <property type="molecule type" value="Genomic_DNA"/>
</dbReference>
<evidence type="ECO:0000256" key="3">
    <source>
        <dbReference type="SAM" id="Phobius"/>
    </source>
</evidence>
<dbReference type="OrthoDB" id="9768004at2"/>
<dbReference type="InterPro" id="IPR005532">
    <property type="entry name" value="SUMF_dom"/>
</dbReference>
<keyword evidence="3" id="KW-0472">Membrane</keyword>
<feature type="region of interest" description="Disordered" evidence="2">
    <location>
        <begin position="56"/>
        <end position="98"/>
    </location>
</feature>
<feature type="domain" description="Sulfatase-modifying factor enzyme-like" evidence="4">
    <location>
        <begin position="307"/>
        <end position="532"/>
    </location>
</feature>
<dbReference type="SUPFAM" id="SSF56436">
    <property type="entry name" value="C-type lectin-like"/>
    <property type="match status" value="1"/>
</dbReference>
<evidence type="ECO:0000313" key="6">
    <source>
        <dbReference type="Proteomes" id="UP000194798"/>
    </source>
</evidence>
<dbReference type="Pfam" id="PF03781">
    <property type="entry name" value="FGE-sulfatase"/>
    <property type="match status" value="1"/>
</dbReference>
<evidence type="ECO:0000256" key="2">
    <source>
        <dbReference type="SAM" id="MobiDB-lite"/>
    </source>
</evidence>
<dbReference type="PANTHER" id="PTHR23150:SF35">
    <property type="entry name" value="BLL6746 PROTEIN"/>
    <property type="match status" value="1"/>
</dbReference>
<feature type="region of interest" description="Disordered" evidence="2">
    <location>
        <begin position="261"/>
        <end position="293"/>
    </location>
</feature>
<evidence type="ECO:0000256" key="1">
    <source>
        <dbReference type="SAM" id="Coils"/>
    </source>
</evidence>
<dbReference type="AlphaFoldDB" id="A0A251X689"/>
<dbReference type="InterPro" id="IPR016187">
    <property type="entry name" value="CTDL_fold"/>
</dbReference>
<dbReference type="InterPro" id="IPR042095">
    <property type="entry name" value="SUMF_sf"/>
</dbReference>
<feature type="region of interest" description="Disordered" evidence="2">
    <location>
        <begin position="503"/>
        <end position="523"/>
    </location>
</feature>
<evidence type="ECO:0000259" key="4">
    <source>
        <dbReference type="Pfam" id="PF03781"/>
    </source>
</evidence>
<proteinExistence type="predicted"/>
<dbReference type="PANTHER" id="PTHR23150">
    <property type="entry name" value="SULFATASE MODIFYING FACTOR 1, 2"/>
    <property type="match status" value="1"/>
</dbReference>
<name>A0A251X689_9GAMM</name>
<dbReference type="InterPro" id="IPR051043">
    <property type="entry name" value="Sulfatase_Mod_Factor_Kinase"/>
</dbReference>
<keyword evidence="3" id="KW-1133">Transmembrane helix</keyword>
<sequence length="534" mass="59407">MSSITQAKAEAQKLIKRYNKLQAEAKTADAAEAARKAAEAEKLVSQISALQSAITKLQAKDRQQTTPVPNRAASPDLSAVKKPLSPPVTGNTDDLSPEDLRRASEEKAMLESRIARIESAQQRTRAQIEQLSRAKQELARLKQEAEQSAAKERRANDEKLQQELAKLIEKKEAEQEQLRKEMEAVRKQAEKDAELLKLQRDSARAIMEKQKQIEREKLLSQSRAKGKKIAVILAVVVLLVGGGVSAVMFTPILQILLPSDKPAPSTQNTNESTESVPQQAADPTPPPPAPVRALGEFQDRLRSGGTGPTMVRLPAGTFMMGIRAGLPYPTEQPQHQVSLNQFAISKYEVTFADYDRFARATGRELPDDRSWGRSNRPVINVTWDDATEYAKWLSEESGKQYRLPTEREWEYAAKAGTDSLYWWGSEIGQNNANCAICGSQWAGRSTAPVGSFQPNAFGLHDVIGNVQEWTLDCFRPNYTGAPPFGAWEGGDCSKRMVRSSSYRSFQGKNRTTQREDFPPKRKSDTIGFRVVRVE</sequence>
<feature type="compositionally biased region" description="Polar residues" evidence="2">
    <location>
        <begin position="264"/>
        <end position="276"/>
    </location>
</feature>
<dbReference type="Gene3D" id="3.90.1580.10">
    <property type="entry name" value="paralog of FGE (formylglycine-generating enzyme)"/>
    <property type="match status" value="1"/>
</dbReference>
<dbReference type="Proteomes" id="UP000194798">
    <property type="component" value="Unassembled WGS sequence"/>
</dbReference>
<comment type="caution">
    <text evidence="5">The sequence shown here is derived from an EMBL/GenBank/DDBJ whole genome shotgun (WGS) entry which is preliminary data.</text>
</comment>
<dbReference type="GO" id="GO:0120147">
    <property type="term" value="F:formylglycine-generating oxidase activity"/>
    <property type="evidence" value="ECO:0007669"/>
    <property type="project" value="TreeGrafter"/>
</dbReference>
<keyword evidence="1" id="KW-0175">Coiled coil</keyword>
<accession>A0A251X689</accession>
<gene>
    <name evidence="5" type="ORF">TPSD3_16130</name>
</gene>
<evidence type="ECO:0000313" key="5">
    <source>
        <dbReference type="EMBL" id="OUD12608.1"/>
    </source>
</evidence>
<feature type="compositionally biased region" description="Basic and acidic residues" evidence="2">
    <location>
        <begin position="512"/>
        <end position="523"/>
    </location>
</feature>
<feature type="coiled-coil region" evidence="1">
    <location>
        <begin position="100"/>
        <end position="206"/>
    </location>
</feature>